<evidence type="ECO:0008006" key="3">
    <source>
        <dbReference type="Google" id="ProtNLM"/>
    </source>
</evidence>
<dbReference type="Gene3D" id="1.20.1260.10">
    <property type="match status" value="1"/>
</dbReference>
<dbReference type="GeneID" id="56471645"/>
<evidence type="ECO:0000313" key="2">
    <source>
        <dbReference type="Proteomes" id="UP000214618"/>
    </source>
</evidence>
<dbReference type="GO" id="GO:0010124">
    <property type="term" value="P:phenylacetate catabolic process"/>
    <property type="evidence" value="ECO:0007669"/>
    <property type="project" value="InterPro"/>
</dbReference>
<reference evidence="1 2" key="1">
    <citation type="submission" date="2016-10" db="EMBL/GenBank/DDBJ databases">
        <title>The whole genome sequencing and assembly of Bacillus simplex DSM 1321 strain.</title>
        <authorList>
            <person name="Park M.-K."/>
            <person name="Lee Y.-J."/>
            <person name="Yi H."/>
            <person name="Bahn Y.-S."/>
            <person name="Kim J.F."/>
            <person name="Lee D.-W."/>
        </authorList>
    </citation>
    <scope>NUCLEOTIDE SEQUENCE [LARGE SCALE GENOMIC DNA]</scope>
    <source>
        <strain evidence="1 2">DSM 1321</strain>
    </source>
</reference>
<evidence type="ECO:0000313" key="1">
    <source>
        <dbReference type="EMBL" id="ASS92981.1"/>
    </source>
</evidence>
<dbReference type="InterPro" id="IPR012347">
    <property type="entry name" value="Ferritin-like"/>
</dbReference>
<organism evidence="1 2">
    <name type="scientific">Peribacillus simplex NBRC 15720 = DSM 1321</name>
    <dbReference type="NCBI Taxonomy" id="1349754"/>
    <lineage>
        <taxon>Bacteria</taxon>
        <taxon>Bacillati</taxon>
        <taxon>Bacillota</taxon>
        <taxon>Bacilli</taxon>
        <taxon>Bacillales</taxon>
        <taxon>Bacillaceae</taxon>
        <taxon>Peribacillus</taxon>
    </lineage>
</organism>
<dbReference type="InterPro" id="IPR009078">
    <property type="entry name" value="Ferritin-like_SF"/>
</dbReference>
<dbReference type="SUPFAM" id="SSF47240">
    <property type="entry name" value="Ferritin-like"/>
    <property type="match status" value="1"/>
</dbReference>
<gene>
    <name evidence="1" type="ORF">BS1321_02770</name>
</gene>
<dbReference type="Proteomes" id="UP000214618">
    <property type="component" value="Chromosome"/>
</dbReference>
<dbReference type="RefSeq" id="WP_063234669.1">
    <property type="nucleotide sequence ID" value="NZ_BCVO01000016.1"/>
</dbReference>
<sequence>MMNSTKVNAELITLIETIADNKFILGDRLVEVGVSGPNLEGTLAAIAMAQSELGHARLLYNWGASLKSGKGNKKDVKEQTGKAFDSIVQIEEWIALIAGLYSMNTALCTLIASLTSHQKGSEIELQFNKLAREQEEHILYSKNWALKLLNDGGSIPVRFGRAFKHCEREVITWLKQVEDNRVLIEHDILPVNSNLVDSYMEALIPSLRNEGIINAL</sequence>
<proteinExistence type="predicted"/>
<name>A0A223ECQ7_9BACI</name>
<protein>
    <recommendedName>
        <fullName evidence="3">Phenylacetic acid catabolism protein</fullName>
    </recommendedName>
</protein>
<dbReference type="Pfam" id="PF05138">
    <property type="entry name" value="PaaA_PaaC"/>
    <property type="match status" value="1"/>
</dbReference>
<dbReference type="EMBL" id="CP017704">
    <property type="protein sequence ID" value="ASS92981.1"/>
    <property type="molecule type" value="Genomic_DNA"/>
</dbReference>
<dbReference type="InterPro" id="IPR007814">
    <property type="entry name" value="PaaA_PaaC"/>
</dbReference>
<dbReference type="AlphaFoldDB" id="A0A223ECQ7"/>
<accession>A0A223ECQ7</accession>